<reference evidence="3" key="1">
    <citation type="submission" date="2016-03" db="EMBL/GenBank/DDBJ databases">
        <authorList>
            <person name="Ploux O."/>
        </authorList>
    </citation>
    <scope>NUCLEOTIDE SEQUENCE [LARGE SCALE GENOMIC DNA]</scope>
    <source>
        <strain evidence="3">UK7</strain>
    </source>
</reference>
<accession>A0A1E1L658</accession>
<dbReference type="AlphaFoldDB" id="A0A1E1L658"/>
<sequence>MIPAGHVAILLARPHDSRWMGPPNTAPRASVDILCHKAKLRNEKRFADQVLDSLKKSSTLLILQPDYSDLRFKDVMGVNFLRDIPVKNWKKFCNQLSPYQLDAFPRLDIIQHGILWFVGCVALAKTLFAILIMLVAIADEERTDAEGDKIRNTFAAPRSEKKIFRVHSITGGKAALIAHDIPHDFSGNVDINQLASEFLVESALNDAAYDAMLDHLNNPYYDYREFAQFKTHLKTLENMPHEFTSKADFNERG</sequence>
<dbReference type="InParanoid" id="A0A1E1L658"/>
<proteinExistence type="predicted"/>
<protein>
    <submittedName>
        <fullName evidence="2">Uncharacterized protein</fullName>
    </submittedName>
</protein>
<keyword evidence="3" id="KW-1185">Reference proteome</keyword>
<feature type="transmembrane region" description="Helical" evidence="1">
    <location>
        <begin position="114"/>
        <end position="138"/>
    </location>
</feature>
<evidence type="ECO:0000256" key="1">
    <source>
        <dbReference type="SAM" id="Phobius"/>
    </source>
</evidence>
<keyword evidence="1" id="KW-1133">Transmembrane helix</keyword>
<gene>
    <name evidence="2" type="ORF">RCO7_05191</name>
</gene>
<keyword evidence="1" id="KW-0472">Membrane</keyword>
<keyword evidence="1" id="KW-0812">Transmembrane</keyword>
<dbReference type="EMBL" id="FJUW01000037">
    <property type="protein sequence ID" value="CZT05994.1"/>
    <property type="molecule type" value="Genomic_DNA"/>
</dbReference>
<evidence type="ECO:0000313" key="2">
    <source>
        <dbReference type="EMBL" id="CZT05994.1"/>
    </source>
</evidence>
<dbReference type="Proteomes" id="UP000178129">
    <property type="component" value="Unassembled WGS sequence"/>
</dbReference>
<name>A0A1E1L658_9HELO</name>
<evidence type="ECO:0000313" key="3">
    <source>
        <dbReference type="Proteomes" id="UP000178129"/>
    </source>
</evidence>
<comment type="caution">
    <text evidence="2">The sequence shown here is derived from an EMBL/GenBank/DDBJ whole genome shotgun (WGS) entry which is preliminary data.</text>
</comment>
<organism evidence="2 3">
    <name type="scientific">Rhynchosporium graminicola</name>
    <dbReference type="NCBI Taxonomy" id="2792576"/>
    <lineage>
        <taxon>Eukaryota</taxon>
        <taxon>Fungi</taxon>
        <taxon>Dikarya</taxon>
        <taxon>Ascomycota</taxon>
        <taxon>Pezizomycotina</taxon>
        <taxon>Leotiomycetes</taxon>
        <taxon>Helotiales</taxon>
        <taxon>Ploettnerulaceae</taxon>
        <taxon>Rhynchosporium</taxon>
    </lineage>
</organism>